<dbReference type="AlphaFoldDB" id="A0A229S1L3"/>
<dbReference type="RefSeq" id="WP_093936021.1">
    <property type="nucleotide sequence ID" value="NZ_JBHXJK010000009.1"/>
</dbReference>
<proteinExistence type="predicted"/>
<reference evidence="1 2" key="1">
    <citation type="submission" date="2017-07" db="EMBL/GenBank/DDBJ databases">
        <title>Amycolatopsis thailandensis Genome sequencing and assembly.</title>
        <authorList>
            <person name="Kaur N."/>
            <person name="Mayilraj S."/>
        </authorList>
    </citation>
    <scope>NUCLEOTIDE SEQUENCE [LARGE SCALE GENOMIC DNA]</scope>
    <source>
        <strain evidence="1 2">JCM 16380</strain>
    </source>
</reference>
<evidence type="ECO:0000313" key="2">
    <source>
        <dbReference type="Proteomes" id="UP000215223"/>
    </source>
</evidence>
<evidence type="ECO:0000313" key="1">
    <source>
        <dbReference type="EMBL" id="OXM52695.1"/>
    </source>
</evidence>
<gene>
    <name evidence="1" type="ORF">CFP71_23035</name>
</gene>
<dbReference type="EMBL" id="NMQT01000083">
    <property type="protein sequence ID" value="OXM52695.1"/>
    <property type="molecule type" value="Genomic_DNA"/>
</dbReference>
<accession>A0A229S1L3</accession>
<dbReference type="OrthoDB" id="4548929at2"/>
<keyword evidence="2" id="KW-1185">Reference proteome</keyword>
<organism evidence="1 2">
    <name type="scientific">Amycolatopsis thailandensis</name>
    <dbReference type="NCBI Taxonomy" id="589330"/>
    <lineage>
        <taxon>Bacteria</taxon>
        <taxon>Bacillati</taxon>
        <taxon>Actinomycetota</taxon>
        <taxon>Actinomycetes</taxon>
        <taxon>Pseudonocardiales</taxon>
        <taxon>Pseudonocardiaceae</taxon>
        <taxon>Amycolatopsis</taxon>
    </lineage>
</organism>
<dbReference type="InterPro" id="IPR046196">
    <property type="entry name" value="DUF6228"/>
</dbReference>
<comment type="caution">
    <text evidence="1">The sequence shown here is derived from an EMBL/GenBank/DDBJ whole genome shotgun (WGS) entry which is preliminary data.</text>
</comment>
<dbReference type="Pfam" id="PF19739">
    <property type="entry name" value="DUF6228"/>
    <property type="match status" value="1"/>
</dbReference>
<dbReference type="Proteomes" id="UP000215223">
    <property type="component" value="Unassembled WGS sequence"/>
</dbReference>
<name>A0A229S1L3_9PSEU</name>
<sequence length="138" mass="15462">MIQVRVGSNQDFLRLTADSTEDGPPRCLLAELQLDGLSASVLLAQHYATGFADLAEFFQEHGDDWRGWDGVRTWESLEKELRIDASHQSGHVQLRVTLQRFRPDWGNDGWTATGDLTIEPGEQLSRIVQDIKVLVTGS</sequence>
<protein>
    <submittedName>
        <fullName evidence="1">Uncharacterized protein</fullName>
    </submittedName>
</protein>